<dbReference type="InterPro" id="IPR027268">
    <property type="entry name" value="Peptidase_M4/M1_CTD_sf"/>
</dbReference>
<dbReference type="InterPro" id="IPR050371">
    <property type="entry name" value="Fungal_virulence_M36"/>
</dbReference>
<evidence type="ECO:0000256" key="2">
    <source>
        <dbReference type="ARBA" id="ARBA00006006"/>
    </source>
</evidence>
<evidence type="ECO:0000256" key="3">
    <source>
        <dbReference type="ARBA" id="ARBA00022525"/>
    </source>
</evidence>
<dbReference type="Proteomes" id="UP000070444">
    <property type="component" value="Unassembled WGS sequence"/>
</dbReference>
<proteinExistence type="inferred from homology"/>
<comment type="cofactor">
    <cofactor evidence="11">
        <name>Zn(2+)</name>
        <dbReference type="ChEBI" id="CHEBI:29105"/>
    </cofactor>
    <text evidence="11">Binds 1 zinc ion per subunit.</text>
</comment>
<evidence type="ECO:0000256" key="13">
    <source>
        <dbReference type="SAM" id="MobiDB-lite"/>
    </source>
</evidence>
<keyword evidence="8 12" id="KW-0482">Metalloprotease</keyword>
<name>A0A137NR77_CONC2</name>
<dbReference type="PRINTS" id="PR00999">
    <property type="entry name" value="FUNGALYSIN"/>
</dbReference>
<feature type="binding site" evidence="11">
    <location>
        <position position="205"/>
    </location>
    <ligand>
        <name>Zn(2+)</name>
        <dbReference type="ChEBI" id="CHEBI:29105"/>
        <note>catalytic</note>
    </ligand>
</feature>
<dbReference type="GO" id="GO:0004222">
    <property type="term" value="F:metalloendopeptidase activity"/>
    <property type="evidence" value="ECO:0007669"/>
    <property type="project" value="InterPro"/>
</dbReference>
<feature type="non-terminal residue" evidence="14">
    <location>
        <position position="1"/>
    </location>
</feature>
<keyword evidence="5 11" id="KW-0479">Metal-binding</keyword>
<evidence type="ECO:0000256" key="5">
    <source>
        <dbReference type="ARBA" id="ARBA00022723"/>
    </source>
</evidence>
<feature type="compositionally biased region" description="Polar residues" evidence="13">
    <location>
        <begin position="37"/>
        <end position="58"/>
    </location>
</feature>
<dbReference type="InterPro" id="IPR001842">
    <property type="entry name" value="Peptidase_M36"/>
</dbReference>
<dbReference type="EMBL" id="KQ964926">
    <property type="protein sequence ID" value="KXN65269.1"/>
    <property type="molecule type" value="Genomic_DNA"/>
</dbReference>
<protein>
    <recommendedName>
        <fullName evidence="12">Extracellular metalloproteinase</fullName>
        <ecNumber evidence="12">3.4.24.-</ecNumber>
    </recommendedName>
    <alternativeName>
        <fullName evidence="12">Fungalysin</fullName>
    </alternativeName>
</protein>
<evidence type="ECO:0000256" key="7">
    <source>
        <dbReference type="ARBA" id="ARBA00022833"/>
    </source>
</evidence>
<feature type="binding site" evidence="11">
    <location>
        <position position="201"/>
    </location>
    <ligand>
        <name>Zn(2+)</name>
        <dbReference type="ChEBI" id="CHEBI:29105"/>
        <note>catalytic</note>
    </ligand>
</feature>
<keyword evidence="9 12" id="KW-0865">Zymogen</keyword>
<dbReference type="EC" id="3.4.24.-" evidence="12"/>
<dbReference type="PANTHER" id="PTHR33478:SF1">
    <property type="entry name" value="EXTRACELLULAR METALLOPROTEINASE MEP"/>
    <property type="match status" value="1"/>
</dbReference>
<evidence type="ECO:0000256" key="9">
    <source>
        <dbReference type="ARBA" id="ARBA00023145"/>
    </source>
</evidence>
<comment type="subcellular location">
    <subcellularLocation>
        <location evidence="1 12">Secreted</location>
    </subcellularLocation>
</comment>
<evidence type="ECO:0000313" key="14">
    <source>
        <dbReference type="EMBL" id="KXN65269.1"/>
    </source>
</evidence>
<reference evidence="14 15" key="1">
    <citation type="journal article" date="2015" name="Genome Biol. Evol.">
        <title>Phylogenomic analyses indicate that early fungi evolved digesting cell walls of algal ancestors of land plants.</title>
        <authorList>
            <person name="Chang Y."/>
            <person name="Wang S."/>
            <person name="Sekimoto S."/>
            <person name="Aerts A.L."/>
            <person name="Choi C."/>
            <person name="Clum A."/>
            <person name="LaButti K.M."/>
            <person name="Lindquist E.A."/>
            <person name="Yee Ngan C."/>
            <person name="Ohm R.A."/>
            <person name="Salamov A.A."/>
            <person name="Grigoriev I.V."/>
            <person name="Spatafora J.W."/>
            <person name="Berbee M.L."/>
        </authorList>
    </citation>
    <scope>NUCLEOTIDE SEQUENCE [LARGE SCALE GENOMIC DNA]</scope>
    <source>
        <strain evidence="14 15">NRRL 28638</strain>
    </source>
</reference>
<evidence type="ECO:0000256" key="6">
    <source>
        <dbReference type="ARBA" id="ARBA00022801"/>
    </source>
</evidence>
<dbReference type="PANTHER" id="PTHR33478">
    <property type="entry name" value="EXTRACELLULAR METALLOPROTEINASE MEP"/>
    <property type="match status" value="1"/>
</dbReference>
<evidence type="ECO:0000256" key="10">
    <source>
        <dbReference type="PIRSR" id="PIRSR601842-1"/>
    </source>
</evidence>
<dbReference type="Gene3D" id="1.10.390.10">
    <property type="entry name" value="Neutral Protease Domain 2"/>
    <property type="match status" value="1"/>
</dbReference>
<dbReference type="OMA" id="KWELAPR"/>
<keyword evidence="3 12" id="KW-0964">Secreted</keyword>
<accession>A0A137NR77</accession>
<dbReference type="AlphaFoldDB" id="A0A137NR77"/>
<dbReference type="GO" id="GO:0006508">
    <property type="term" value="P:proteolysis"/>
    <property type="evidence" value="ECO:0007669"/>
    <property type="project" value="UniProtKB-KW"/>
</dbReference>
<feature type="active site" evidence="10">
    <location>
        <position position="202"/>
    </location>
</feature>
<evidence type="ECO:0000256" key="4">
    <source>
        <dbReference type="ARBA" id="ARBA00022670"/>
    </source>
</evidence>
<keyword evidence="6 12" id="KW-0378">Hydrolase</keyword>
<dbReference type="GO" id="GO:0008270">
    <property type="term" value="F:zinc ion binding"/>
    <property type="evidence" value="ECO:0007669"/>
    <property type="project" value="InterPro"/>
</dbReference>
<dbReference type="SUPFAM" id="SSF55486">
    <property type="entry name" value="Metalloproteases ('zincins'), catalytic domain"/>
    <property type="match status" value="1"/>
</dbReference>
<keyword evidence="7 11" id="KW-0862">Zinc</keyword>
<evidence type="ECO:0000313" key="15">
    <source>
        <dbReference type="Proteomes" id="UP000070444"/>
    </source>
</evidence>
<dbReference type="OrthoDB" id="3227768at2759"/>
<dbReference type="Pfam" id="PF02128">
    <property type="entry name" value="Peptidase_M36"/>
    <property type="match status" value="1"/>
</dbReference>
<comment type="similarity">
    <text evidence="2 12">Belongs to the peptidase M36 family.</text>
</comment>
<feature type="region of interest" description="Disordered" evidence="13">
    <location>
        <begin position="32"/>
        <end position="58"/>
    </location>
</feature>
<evidence type="ECO:0000256" key="12">
    <source>
        <dbReference type="RuleBase" id="RU364017"/>
    </source>
</evidence>
<gene>
    <name evidence="14" type="ORF">CONCODRAFT_145364</name>
</gene>
<feature type="non-terminal residue" evidence="14">
    <location>
        <position position="272"/>
    </location>
</feature>
<organism evidence="14 15">
    <name type="scientific">Conidiobolus coronatus (strain ATCC 28846 / CBS 209.66 / NRRL 28638)</name>
    <name type="common">Delacroixia coronata</name>
    <dbReference type="NCBI Taxonomy" id="796925"/>
    <lineage>
        <taxon>Eukaryota</taxon>
        <taxon>Fungi</taxon>
        <taxon>Fungi incertae sedis</taxon>
        <taxon>Zoopagomycota</taxon>
        <taxon>Entomophthoromycotina</taxon>
        <taxon>Entomophthoromycetes</taxon>
        <taxon>Entomophthorales</taxon>
        <taxon>Ancylistaceae</taxon>
        <taxon>Conidiobolus</taxon>
    </lineage>
</organism>
<evidence type="ECO:0000256" key="8">
    <source>
        <dbReference type="ARBA" id="ARBA00023049"/>
    </source>
</evidence>
<keyword evidence="15" id="KW-1185">Reference proteome</keyword>
<sequence length="272" mass="29836">VSSNNEVVALHDWIHDASYNVWPIGVNDPEDGKRKVVTNQGTPETSPSGWHDQGNGQKFTTTTGNNVIAYDNSGKNPKWELAPRAEGGKDLKFDFPIDFTKEPSTYKNAAVSQLFYTANSLHDIYYAHGFNEVSGNFQQNNFGKGGKQGDAVLAAAQDGGGVNNAHFGTPPDGQQPRMQMYVWTTTTPNRDGDFDNSIITHEYTHGLSTRLTGGPANSNCLNGKESVGMGEGWGDAMANILRTRKEHTRNTDFNIGSYIYKGKTIRSYPYST</sequence>
<evidence type="ECO:0000256" key="11">
    <source>
        <dbReference type="PIRSR" id="PIRSR601842-2"/>
    </source>
</evidence>
<keyword evidence="4 12" id="KW-0645">Protease</keyword>
<feature type="binding site" evidence="11">
    <location>
        <position position="231"/>
    </location>
    <ligand>
        <name>Zn(2+)</name>
        <dbReference type="ChEBI" id="CHEBI:29105"/>
        <note>catalytic</note>
    </ligand>
</feature>
<evidence type="ECO:0000256" key="1">
    <source>
        <dbReference type="ARBA" id="ARBA00004613"/>
    </source>
</evidence>
<feature type="binding site" evidence="11">
    <location>
        <position position="16"/>
    </location>
    <ligand>
        <name>Zn(2+)</name>
        <dbReference type="ChEBI" id="CHEBI:29105"/>
        <note>catalytic</note>
    </ligand>
</feature>
<dbReference type="Gene3D" id="3.10.170.10">
    <property type="match status" value="1"/>
</dbReference>
<dbReference type="GO" id="GO:0005615">
    <property type="term" value="C:extracellular space"/>
    <property type="evidence" value="ECO:0007669"/>
    <property type="project" value="InterPro"/>
</dbReference>